<dbReference type="AlphaFoldDB" id="A0AA92H8H3"/>
<gene>
    <name evidence="3" type="ORF">DC430_16415</name>
</gene>
<comment type="caution">
    <text evidence="3">The sequence shown here is derived from an EMBL/GenBank/DDBJ whole genome shotgun (WGS) entry which is preliminary data.</text>
</comment>
<feature type="domain" description="XdhC Rossmann" evidence="2">
    <location>
        <begin position="196"/>
        <end position="318"/>
    </location>
</feature>
<organism evidence="3 4">
    <name type="scientific">Rhizobium rhizogenes</name>
    <name type="common">Agrobacterium rhizogenes</name>
    <dbReference type="NCBI Taxonomy" id="359"/>
    <lineage>
        <taxon>Bacteria</taxon>
        <taxon>Pseudomonadati</taxon>
        <taxon>Pseudomonadota</taxon>
        <taxon>Alphaproteobacteria</taxon>
        <taxon>Hyphomicrobiales</taxon>
        <taxon>Rhizobiaceae</taxon>
        <taxon>Rhizobium/Agrobacterium group</taxon>
        <taxon>Rhizobium</taxon>
    </lineage>
</organism>
<evidence type="ECO:0000313" key="4">
    <source>
        <dbReference type="Proteomes" id="UP000244335"/>
    </source>
</evidence>
<evidence type="ECO:0000259" key="2">
    <source>
        <dbReference type="Pfam" id="PF13478"/>
    </source>
</evidence>
<feature type="domain" description="XdhC- CoxI" evidence="1">
    <location>
        <begin position="51"/>
        <end position="111"/>
    </location>
</feature>
<accession>A0AA92H8H3</accession>
<evidence type="ECO:0000259" key="1">
    <source>
        <dbReference type="Pfam" id="PF02625"/>
    </source>
</evidence>
<dbReference type="Proteomes" id="UP000244335">
    <property type="component" value="Unassembled WGS sequence"/>
</dbReference>
<dbReference type="EMBL" id="QDFR01000005">
    <property type="protein sequence ID" value="PVE52417.1"/>
    <property type="molecule type" value="Genomic_DNA"/>
</dbReference>
<dbReference type="RefSeq" id="WP_116494391.1">
    <property type="nucleotide sequence ID" value="NZ_QDFR01000005.1"/>
</dbReference>
<evidence type="ECO:0008006" key="5">
    <source>
        <dbReference type="Google" id="ProtNLM"/>
    </source>
</evidence>
<dbReference type="InterPro" id="IPR052698">
    <property type="entry name" value="MoCofactor_Util/Proc"/>
</dbReference>
<dbReference type="Pfam" id="PF13478">
    <property type="entry name" value="XdhC_C"/>
    <property type="match status" value="1"/>
</dbReference>
<protein>
    <recommendedName>
        <fullName evidence="5">XdhC family protein</fullName>
    </recommendedName>
</protein>
<reference evidence="3 4" key="1">
    <citation type="submission" date="2018-04" db="EMBL/GenBank/DDBJ databases">
        <authorList>
            <person name="Hagen T."/>
        </authorList>
    </citation>
    <scope>NUCLEOTIDE SEQUENCE [LARGE SCALE GENOMIC DNA]</scope>
    <source>
        <strain evidence="3 4">TPD7009</strain>
    </source>
</reference>
<name>A0AA92H8H3_RHIRH</name>
<dbReference type="InterPro" id="IPR027051">
    <property type="entry name" value="XdhC_Rossmann_dom"/>
</dbReference>
<dbReference type="PANTHER" id="PTHR30388:SF4">
    <property type="entry name" value="MOLYBDENUM COFACTOR INSERTION CHAPERONE PAOD"/>
    <property type="match status" value="1"/>
</dbReference>
<dbReference type="InterPro" id="IPR003777">
    <property type="entry name" value="XdhC_CoxI"/>
</dbReference>
<sequence>MTQSAINIRGNDDAARWLPLNADISASPPTQKAFSTDAAYDILAFAIESKQAGLQVALCTLVDIRGGSSRALGAHMVVAEDGRYCGYVSGGCTEAAIAAEALETIRSGHDRFFMLGEGSRVFDIVFPCGGGITVAIHIVKDIEPLRSTISLVDSRQTPWLRYAPRHEQLSVTTERCRTGWDGDAFVTCYRPSVRVILSGHTLEVETAASVAKAAGYDVIFFDDAASLPPDRALIDSHSAVALLQHDLDREIPVLEAALAASPFYIGALGSSRTHQKRVEQLLQGGHSAEVIARIKAPIGIFAGARDAQSLALSVIADIAATRQSFSTHN</sequence>
<dbReference type="PANTHER" id="PTHR30388">
    <property type="entry name" value="ALDEHYDE OXIDOREDUCTASE MOLYBDENUM COFACTOR ASSEMBLY PROTEIN"/>
    <property type="match status" value="1"/>
</dbReference>
<dbReference type="Gene3D" id="3.40.50.720">
    <property type="entry name" value="NAD(P)-binding Rossmann-like Domain"/>
    <property type="match status" value="1"/>
</dbReference>
<proteinExistence type="predicted"/>
<evidence type="ECO:0000313" key="3">
    <source>
        <dbReference type="EMBL" id="PVE52417.1"/>
    </source>
</evidence>
<dbReference type="Pfam" id="PF02625">
    <property type="entry name" value="XdhC_CoxI"/>
    <property type="match status" value="1"/>
</dbReference>